<organism evidence="1 2">
    <name type="scientific">Acetobacter garciniae</name>
    <dbReference type="NCBI Taxonomy" id="2817435"/>
    <lineage>
        <taxon>Bacteria</taxon>
        <taxon>Pseudomonadati</taxon>
        <taxon>Pseudomonadota</taxon>
        <taxon>Alphaproteobacteria</taxon>
        <taxon>Acetobacterales</taxon>
        <taxon>Acetobacteraceae</taxon>
        <taxon>Acetobacter</taxon>
    </lineage>
</organism>
<dbReference type="Proteomes" id="UP000664073">
    <property type="component" value="Unassembled WGS sequence"/>
</dbReference>
<keyword evidence="2" id="KW-1185">Reference proteome</keyword>
<sequence>MAGIPISTLVQVTPGVLAAGGGLNDLTGLILTQDTDVVPAGTVTAYTSAADVATAFGAATAEAAMAGVYFAGCANAVIAPATLLFGGYAPTTGTGATATATLEGESISALTITAGGTGYTAPPLVTLDGGGGTGATATATVAGGVVTGLVVTAGGSGYTAAPTVTITPAGADPAAQMASLRAANATWNGFAPAFEPPLADKQSLANWVGMQDNAVWGVIWDTDPQAVVAANGGASGGTSGGTGNTAFGPWLAAQALGGVSAVYGNAAAAALCLGWMASLAFGAAAGRQTLAMVRDGTGTLTPAVTDGATAAILLANGYNFYGAYANGGAAFQFMRPGSVSGPFAWADSYINQIWLNANLTDDLVNLLLSTGQIPYNTEGDTLVAAAVAGTIAQAVAFGAIQPGVALSALQRQQINTAAGLATAADSVATRGWYFQPGLSTAAASYRAARTTPPARLWYADGQSVQSIQLNSVEVQ</sequence>
<gene>
    <name evidence="1" type="ORF">J2D77_12900</name>
</gene>
<dbReference type="Pfam" id="PF11863">
    <property type="entry name" value="DUF3383"/>
    <property type="match status" value="2"/>
</dbReference>
<dbReference type="EMBL" id="JAFVMH010000007">
    <property type="protein sequence ID" value="MBO1326050.1"/>
    <property type="molecule type" value="Genomic_DNA"/>
</dbReference>
<dbReference type="AlphaFoldDB" id="A0A939KNT9"/>
<accession>A0A939KNT9</accession>
<proteinExistence type="predicted"/>
<comment type="caution">
    <text evidence="1">The sequence shown here is derived from an EMBL/GenBank/DDBJ whole genome shotgun (WGS) entry which is preliminary data.</text>
</comment>
<dbReference type="InterPro" id="IPR021808">
    <property type="entry name" value="DUF3383"/>
</dbReference>
<reference evidence="1" key="1">
    <citation type="submission" date="2021-03" db="EMBL/GenBank/DDBJ databases">
        <title>The complete genome sequence of Acetobacter sp. TBRC 12339.</title>
        <authorList>
            <person name="Charoenyingcharoen P."/>
            <person name="Yukphan P."/>
        </authorList>
    </citation>
    <scope>NUCLEOTIDE SEQUENCE</scope>
    <source>
        <strain evidence="1">TBRC 12339</strain>
    </source>
</reference>
<evidence type="ECO:0000313" key="2">
    <source>
        <dbReference type="Proteomes" id="UP000664073"/>
    </source>
</evidence>
<dbReference type="RefSeq" id="WP_207846739.1">
    <property type="nucleotide sequence ID" value="NZ_JAFVMH010000007.1"/>
</dbReference>
<protein>
    <submittedName>
        <fullName evidence="1">DUF3383 family protein</fullName>
    </submittedName>
</protein>
<name>A0A939KNT9_9PROT</name>
<evidence type="ECO:0000313" key="1">
    <source>
        <dbReference type="EMBL" id="MBO1326050.1"/>
    </source>
</evidence>